<comment type="function">
    <text evidence="3">Lytic transglycosylase with a strong preference for naked glycan strands that lack stem peptides.</text>
</comment>
<evidence type="ECO:0000256" key="1">
    <source>
        <dbReference type="ARBA" id="ARBA00023239"/>
    </source>
</evidence>
<evidence type="ECO:0000256" key="4">
    <source>
        <dbReference type="RuleBase" id="RU003495"/>
    </source>
</evidence>
<feature type="chain" id="PRO_5017491366" description="Endolytic peptidoglycan transglycosylase RlpA" evidence="3">
    <location>
        <begin position="32"/>
        <end position="124"/>
    </location>
</feature>
<keyword evidence="7" id="KW-1185">Reference proteome</keyword>
<dbReference type="HAMAP" id="MF_02071">
    <property type="entry name" value="RlpA"/>
    <property type="match status" value="1"/>
</dbReference>
<dbReference type="Pfam" id="PF03330">
    <property type="entry name" value="DPBB_1"/>
    <property type="match status" value="1"/>
</dbReference>
<dbReference type="AlphaFoldDB" id="A0A397Q253"/>
<proteinExistence type="inferred from homology"/>
<feature type="signal peptide" evidence="3">
    <location>
        <begin position="1"/>
        <end position="31"/>
    </location>
</feature>
<evidence type="ECO:0000313" key="6">
    <source>
        <dbReference type="EMBL" id="RIA55138.1"/>
    </source>
</evidence>
<organism evidence="6 7">
    <name type="scientific">Dichotomicrobium thermohalophilum</name>
    <dbReference type="NCBI Taxonomy" id="933063"/>
    <lineage>
        <taxon>Bacteria</taxon>
        <taxon>Pseudomonadati</taxon>
        <taxon>Pseudomonadota</taxon>
        <taxon>Alphaproteobacteria</taxon>
        <taxon>Hyphomicrobiales</taxon>
        <taxon>Hyphomicrobiaceae</taxon>
        <taxon>Dichotomicrobium</taxon>
    </lineage>
</organism>
<dbReference type="Proteomes" id="UP000266273">
    <property type="component" value="Unassembled WGS sequence"/>
</dbReference>
<keyword evidence="2 3" id="KW-0961">Cell wall biogenesis/degradation</keyword>
<evidence type="ECO:0000313" key="7">
    <source>
        <dbReference type="Proteomes" id="UP000266273"/>
    </source>
</evidence>
<feature type="domain" description="RlpA-like protein double-psi beta-barrel" evidence="5">
    <location>
        <begin position="33"/>
        <end position="121"/>
    </location>
</feature>
<dbReference type="GO" id="GO:0000270">
    <property type="term" value="P:peptidoglycan metabolic process"/>
    <property type="evidence" value="ECO:0007669"/>
    <property type="project" value="UniProtKB-UniRule"/>
</dbReference>
<dbReference type="NCBIfam" id="TIGR00413">
    <property type="entry name" value="rlpA"/>
    <property type="match status" value="1"/>
</dbReference>
<dbReference type="PANTHER" id="PTHR34183">
    <property type="entry name" value="ENDOLYTIC PEPTIDOGLYCAN TRANSGLYCOSYLASE RLPA"/>
    <property type="match status" value="1"/>
</dbReference>
<comment type="similarity">
    <text evidence="3 4">Belongs to the RlpA family.</text>
</comment>
<dbReference type="InterPro" id="IPR034718">
    <property type="entry name" value="RlpA"/>
</dbReference>
<evidence type="ECO:0000256" key="2">
    <source>
        <dbReference type="ARBA" id="ARBA00023316"/>
    </source>
</evidence>
<keyword evidence="3" id="KW-0732">Signal</keyword>
<dbReference type="CDD" id="cd22268">
    <property type="entry name" value="DPBB_RlpA-like"/>
    <property type="match status" value="1"/>
</dbReference>
<dbReference type="EC" id="4.2.2.-" evidence="3"/>
<accession>A0A397Q253</accession>
<dbReference type="InterPro" id="IPR009009">
    <property type="entry name" value="RlpA-like_DPBB"/>
</dbReference>
<comment type="caution">
    <text evidence="6">The sequence shown here is derived from an EMBL/GenBank/DDBJ whole genome shotgun (WGS) entry which is preliminary data.</text>
</comment>
<name>A0A397Q253_9HYPH</name>
<keyword evidence="1 3" id="KW-0456">Lyase</keyword>
<dbReference type="InterPro" id="IPR036908">
    <property type="entry name" value="RlpA-like_sf"/>
</dbReference>
<dbReference type="SUPFAM" id="SSF50685">
    <property type="entry name" value="Barwin-like endoglucanases"/>
    <property type="match status" value="1"/>
</dbReference>
<protein>
    <recommendedName>
        <fullName evidence="3">Endolytic peptidoglycan transglycosylase RlpA</fullName>
        <ecNumber evidence="3">4.2.2.-</ecNumber>
    </recommendedName>
</protein>
<dbReference type="EMBL" id="QXDF01000001">
    <property type="protein sequence ID" value="RIA55138.1"/>
    <property type="molecule type" value="Genomic_DNA"/>
</dbReference>
<dbReference type="Gene3D" id="2.40.40.10">
    <property type="entry name" value="RlpA-like domain"/>
    <property type="match status" value="1"/>
</dbReference>
<dbReference type="GO" id="GO:0008932">
    <property type="term" value="F:lytic endotransglycosylase activity"/>
    <property type="evidence" value="ECO:0007669"/>
    <property type="project" value="UniProtKB-UniRule"/>
</dbReference>
<dbReference type="PANTHER" id="PTHR34183:SF8">
    <property type="entry name" value="ENDOLYTIC PEPTIDOGLYCAN TRANSGLYCOSYLASE RLPA-RELATED"/>
    <property type="match status" value="1"/>
</dbReference>
<gene>
    <name evidence="3" type="primary">rlpA</name>
    <name evidence="6" type="ORF">BXY53_0191</name>
</gene>
<evidence type="ECO:0000256" key="3">
    <source>
        <dbReference type="HAMAP-Rule" id="MF_02071"/>
    </source>
</evidence>
<sequence precursor="true">MKRNVCVRTGGRLVLVAGVLVTAMLSSEAMARQCGAASWYGEKFAGKRTASGVRFNPNDMVAAHRSLPFGSRVRVTDRRTGRSVSVKIVDRGPYARGRVIDMSKAAARKLGFLRRGVTRVCITR</sequence>
<dbReference type="GO" id="GO:0071555">
    <property type="term" value="P:cell wall organization"/>
    <property type="evidence" value="ECO:0007669"/>
    <property type="project" value="UniProtKB-KW"/>
</dbReference>
<dbReference type="InterPro" id="IPR012997">
    <property type="entry name" value="RplA"/>
</dbReference>
<evidence type="ECO:0000259" key="5">
    <source>
        <dbReference type="Pfam" id="PF03330"/>
    </source>
</evidence>
<reference evidence="6 7" key="1">
    <citation type="submission" date="2018-08" db="EMBL/GenBank/DDBJ databases">
        <title>Genomic Encyclopedia of Archaeal and Bacterial Type Strains, Phase II (KMG-II): from individual species to whole genera.</title>
        <authorList>
            <person name="Goeker M."/>
        </authorList>
    </citation>
    <scope>NUCLEOTIDE SEQUENCE [LARGE SCALE GENOMIC DNA]</scope>
    <source>
        <strain evidence="6 7">DSM 5002</strain>
    </source>
</reference>
<keyword evidence="6" id="KW-0449">Lipoprotein</keyword>